<dbReference type="SUPFAM" id="SSF103370">
    <property type="entry name" value="NinB"/>
    <property type="match status" value="1"/>
</dbReference>
<reference evidence="2" key="2">
    <citation type="submission" date="2013-09" db="EMBL/GenBank/DDBJ databases">
        <authorList>
            <person name="Wang G."/>
            <person name="Yang Y."/>
            <person name="Su Y."/>
        </authorList>
    </citation>
    <scope>NUCLEOTIDE SEQUENCE</scope>
    <source>
        <strain evidence="2">ATCC 39006</strain>
    </source>
</reference>
<dbReference type="Proteomes" id="UP000017700">
    <property type="component" value="Chromosome"/>
</dbReference>
<proteinExistence type="predicted"/>
<organism evidence="2 3">
    <name type="scientific">Serratia sp. (strain ATCC 39006)</name>
    <name type="common">Prodigiosinella confusarubida</name>
    <dbReference type="NCBI Taxonomy" id="104623"/>
    <lineage>
        <taxon>Bacteria</taxon>
        <taxon>Pseudomonadati</taxon>
        <taxon>Pseudomonadota</taxon>
        <taxon>Gammaproteobacteria</taxon>
        <taxon>Enterobacterales</taxon>
        <taxon>Pectobacteriaceae</taxon>
        <taxon>Prodigiosinella</taxon>
    </lineage>
</organism>
<protein>
    <submittedName>
        <fullName evidence="2">Recombination protein NinB</fullName>
    </submittedName>
</protein>
<keyword evidence="3" id="KW-1185">Reference proteome</keyword>
<gene>
    <name evidence="1" type="ORF">CWC46_07780</name>
    <name evidence="2" type="ORF">Ser39006_007785</name>
</gene>
<dbReference type="KEGG" id="serq:CWC46_07780"/>
<evidence type="ECO:0000313" key="3">
    <source>
        <dbReference type="Proteomes" id="UP000017700"/>
    </source>
</evidence>
<dbReference type="RefSeq" id="WP_021017435.1">
    <property type="nucleotide sequence ID" value="NZ_CP025084.1"/>
</dbReference>
<reference evidence="1 4" key="3">
    <citation type="submission" date="2017-11" db="EMBL/GenBank/DDBJ databases">
        <title>Complete genome sequence of Serratia sp. ATCC 39006 LacA.</title>
        <authorList>
            <person name="Hampton H.G."/>
            <person name="Jackson S.A."/>
            <person name="Jauregui R."/>
            <person name="Poulter G.T.M."/>
            <person name="Salmond G.P.C."/>
            <person name="Fineran P.C."/>
        </authorList>
    </citation>
    <scope>NUCLEOTIDE SEQUENCE [LARGE SCALE GENOMIC DNA]</scope>
    <source>
        <strain evidence="1 4">ATCC 39006</strain>
    </source>
</reference>
<evidence type="ECO:0000313" key="2">
    <source>
        <dbReference type="EMBL" id="AUH04049.1"/>
    </source>
</evidence>
<dbReference type="STRING" id="104623.Ser39006_04176"/>
<dbReference type="Pfam" id="PF05772">
    <property type="entry name" value="NinB"/>
    <property type="match status" value="1"/>
</dbReference>
<evidence type="ECO:0000313" key="4">
    <source>
        <dbReference type="Proteomes" id="UP000233778"/>
    </source>
</evidence>
<evidence type="ECO:0000313" key="1">
    <source>
        <dbReference type="EMBL" id="AUG99730.1"/>
    </source>
</evidence>
<dbReference type="EMBL" id="CP025084">
    <property type="protein sequence ID" value="AUH04049.1"/>
    <property type="molecule type" value="Genomic_DNA"/>
</dbReference>
<sequence length="145" mass="16418">MAVKFLLRDKRIRQNLIDYINQQPLNADFPLVVSVSDPDRTLPQNSFFHALCSDVSKQLQWAGKRRNLSEWKVLFVSGHAVATGKPGEVVPGIEGEFCAIRESTSKMGIKRMNSLIEYTQAFAVGNGVQLREVRYSLDYFGRMHA</sequence>
<dbReference type="InterPro" id="IPR036619">
    <property type="entry name" value="NinB_sf"/>
</dbReference>
<reference evidence="2" key="4">
    <citation type="submission" date="2017-11" db="EMBL/GenBank/DDBJ databases">
        <title>Complete genome sequence of Serratia sp. ATCC 39006.</title>
        <authorList>
            <person name="Hampton H.G."/>
            <person name="Jackson S.A."/>
            <person name="Jauregui R."/>
            <person name="Poulter G.T.M."/>
            <person name="Salmond G.P.C."/>
            <person name="Fineran P.C."/>
        </authorList>
    </citation>
    <scope>NUCLEOTIDE SEQUENCE</scope>
    <source>
        <strain evidence="2">ATCC 39006</strain>
    </source>
</reference>
<name>A0A2I5THK5_SERS3</name>
<dbReference type="Gene3D" id="1.10.3790.10">
    <property type="entry name" value="NinB"/>
    <property type="match status" value="1"/>
</dbReference>
<dbReference type="KEGG" id="sera:Ser39006_007785"/>
<dbReference type="InterPro" id="IPR008711">
    <property type="entry name" value="Recombinase_NinB"/>
</dbReference>
<dbReference type="OrthoDB" id="6064804at2"/>
<reference evidence="2 3" key="1">
    <citation type="journal article" date="2013" name="Genome Announc.">
        <title>Draft genome sequence of Serratia sp. strain ATCC 39006, a model bacterium for analysis of the biosynthesis and regulation of prodigiosin, a carbapenem, and gas vesicles.</title>
        <authorList>
            <person name="Fineran P.C."/>
            <person name="Iglesias Cans M.C."/>
            <person name="Ramsay J.P."/>
            <person name="Wilf N.M."/>
            <person name="Cossyleon D."/>
            <person name="McNeil M.B."/>
            <person name="Williamson N.R."/>
            <person name="Monson R.E."/>
            <person name="Becher S.A."/>
            <person name="Stanton J.A."/>
            <person name="Brugger K."/>
            <person name="Brown S.D."/>
            <person name="Salmond G.P."/>
        </authorList>
    </citation>
    <scope>NUCLEOTIDE SEQUENCE [LARGE SCALE GENOMIC DNA]</scope>
    <source>
        <strain evidence="2">ATCC 39006</strain>
        <strain evidence="3">ATCC 39006 / SC 11482</strain>
    </source>
</reference>
<dbReference type="AlphaFoldDB" id="A0A2I5THK5"/>
<dbReference type="Proteomes" id="UP000233778">
    <property type="component" value="Chromosome"/>
</dbReference>
<accession>A0A2I5THK5</accession>
<dbReference type="EMBL" id="CP025085">
    <property type="protein sequence ID" value="AUG99730.1"/>
    <property type="molecule type" value="Genomic_DNA"/>
</dbReference>